<dbReference type="AlphaFoldDB" id="A0AB39YE17"/>
<dbReference type="RefSeq" id="WP_369779852.1">
    <property type="nucleotide sequence ID" value="NZ_CP165727.1"/>
</dbReference>
<sequence>MAAAEPDVVVAWTWATSTVRWSGPAGTVEKSYELPPESVMAWREYDKTMVLVVEAKPPRAAGPKDHRVLRRREGRAVERWPGAAVKEVNPEWS</sequence>
<organism evidence="1">
    <name type="scientific">Streptomyces sp. R33</name>
    <dbReference type="NCBI Taxonomy" id="3238629"/>
    <lineage>
        <taxon>Bacteria</taxon>
        <taxon>Bacillati</taxon>
        <taxon>Actinomycetota</taxon>
        <taxon>Actinomycetes</taxon>
        <taxon>Kitasatosporales</taxon>
        <taxon>Streptomycetaceae</taxon>
        <taxon>Streptomyces</taxon>
    </lineage>
</organism>
<protein>
    <submittedName>
        <fullName evidence="1">Uncharacterized protein</fullName>
    </submittedName>
</protein>
<dbReference type="EMBL" id="CP165727">
    <property type="protein sequence ID" value="XDV68315.1"/>
    <property type="molecule type" value="Genomic_DNA"/>
</dbReference>
<evidence type="ECO:0000313" key="1">
    <source>
        <dbReference type="EMBL" id="XDV68315.1"/>
    </source>
</evidence>
<accession>A0AB39YE17</accession>
<gene>
    <name evidence="1" type="ORF">AB5J51_38010</name>
</gene>
<proteinExistence type="predicted"/>
<name>A0AB39YE17_9ACTN</name>
<reference evidence="1" key="1">
    <citation type="submission" date="2024-08" db="EMBL/GenBank/DDBJ databases">
        <authorList>
            <person name="Yu S.T."/>
        </authorList>
    </citation>
    <scope>NUCLEOTIDE SEQUENCE</scope>
    <source>
        <strain evidence="1">R33</strain>
    </source>
</reference>